<proteinExistence type="predicted"/>
<evidence type="ECO:0000313" key="3">
    <source>
        <dbReference type="Proteomes" id="UP000320722"/>
    </source>
</evidence>
<evidence type="ECO:0000256" key="1">
    <source>
        <dbReference type="SAM" id="SignalP"/>
    </source>
</evidence>
<reference evidence="2 3" key="1">
    <citation type="submission" date="2019-02" db="EMBL/GenBank/DDBJ databases">
        <title>Deep-cultivation of Planctomycetes and their phenomic and genomic characterization uncovers novel biology.</title>
        <authorList>
            <person name="Wiegand S."/>
            <person name="Jogler M."/>
            <person name="Boedeker C."/>
            <person name="Pinto D."/>
            <person name="Vollmers J."/>
            <person name="Rivas-Marin E."/>
            <person name="Kohn T."/>
            <person name="Peeters S.H."/>
            <person name="Heuer A."/>
            <person name="Rast P."/>
            <person name="Oberbeckmann S."/>
            <person name="Bunk B."/>
            <person name="Jeske O."/>
            <person name="Meyerdierks A."/>
            <person name="Storesund J.E."/>
            <person name="Kallscheuer N."/>
            <person name="Luecker S."/>
            <person name="Lage O.M."/>
            <person name="Pohl T."/>
            <person name="Merkel B.J."/>
            <person name="Hornburger P."/>
            <person name="Mueller R.-W."/>
            <person name="Bruemmer F."/>
            <person name="Labrenz M."/>
            <person name="Spormann A.M."/>
            <person name="Op den Camp H."/>
            <person name="Overmann J."/>
            <person name="Amann R."/>
            <person name="Jetten M.S.M."/>
            <person name="Mascher T."/>
            <person name="Medema M.H."/>
            <person name="Devos D.P."/>
            <person name="Kaster A.-K."/>
            <person name="Ovreas L."/>
            <person name="Rohde M."/>
            <person name="Galperin M.Y."/>
            <person name="Jogler C."/>
        </authorList>
    </citation>
    <scope>NUCLEOTIDE SEQUENCE [LARGE SCALE GENOMIC DNA]</scope>
    <source>
        <strain evidence="2 3">V6</strain>
    </source>
</reference>
<keyword evidence="1" id="KW-0732">Signal</keyword>
<feature type="chain" id="PRO_5022100364" evidence="1">
    <location>
        <begin position="28"/>
        <end position="110"/>
    </location>
</feature>
<dbReference type="RefSeq" id="WP_145037139.1">
    <property type="nucleotide sequence ID" value="NZ_CP036347.1"/>
</dbReference>
<accession>A0A517W7R5</accession>
<protein>
    <submittedName>
        <fullName evidence="2">Uncharacterized protein</fullName>
    </submittedName>
</protein>
<organism evidence="2 3">
    <name type="scientific">Gimesia chilikensis</name>
    <dbReference type="NCBI Taxonomy" id="2605989"/>
    <lineage>
        <taxon>Bacteria</taxon>
        <taxon>Pseudomonadati</taxon>
        <taxon>Planctomycetota</taxon>
        <taxon>Planctomycetia</taxon>
        <taxon>Planctomycetales</taxon>
        <taxon>Planctomycetaceae</taxon>
        <taxon>Gimesia</taxon>
    </lineage>
</organism>
<sequence precursor="true">MISTVHNHVTASLTLACLIYLSLASCSDPSAPFAQVQDAKTEAKIFQEFAADNATYEITFFDSTGDKLNFSNANPEILDSVTRISINTSDGTEFEHQVHDPQNLKLLLVE</sequence>
<name>A0A517W7R5_9PLAN</name>
<dbReference type="EMBL" id="CP036347">
    <property type="protein sequence ID" value="QDU01304.1"/>
    <property type="molecule type" value="Genomic_DNA"/>
</dbReference>
<evidence type="ECO:0000313" key="2">
    <source>
        <dbReference type="EMBL" id="QDU01304.1"/>
    </source>
</evidence>
<feature type="signal peptide" evidence="1">
    <location>
        <begin position="1"/>
        <end position="27"/>
    </location>
</feature>
<dbReference type="AlphaFoldDB" id="A0A517W7R5"/>
<gene>
    <name evidence="2" type="ORF">V6x_09830</name>
</gene>
<dbReference type="Proteomes" id="UP000320722">
    <property type="component" value="Chromosome"/>
</dbReference>